<accession>A0A0F7VAR2</accession>
<sequence length="236" mass="26657">MIGLLVLTAIPTTTGVAFATSEQRKANQRKEDARRMLKFNIDVECDGDTDDDRDVNGRRLVVRNDKVYLDHPNPADRSIPAFTVLAFYIEYPELEETKHLKRGLGLPTYVSANPPLLNWIYADVNTHEMKYGNRSQSVTHIVGPWDWTENERVISLEESTRFVAVEEEEGEWALYFDGDEDDCEAILEEQGKLDKAFVPVKLVRRPAEDPPPAPQQAPSQSQAQGSSEEPKKAEGQ</sequence>
<organism evidence="3 4">
    <name type="scientific">Penicillium brasilianum</name>
    <dbReference type="NCBI Taxonomy" id="104259"/>
    <lineage>
        <taxon>Eukaryota</taxon>
        <taxon>Fungi</taxon>
        <taxon>Dikarya</taxon>
        <taxon>Ascomycota</taxon>
        <taxon>Pezizomycotina</taxon>
        <taxon>Eurotiomycetes</taxon>
        <taxon>Eurotiomycetidae</taxon>
        <taxon>Eurotiales</taxon>
        <taxon>Aspergillaceae</taxon>
        <taxon>Penicillium</taxon>
    </lineage>
</organism>
<feature type="region of interest" description="Disordered" evidence="1">
    <location>
        <begin position="202"/>
        <end position="236"/>
    </location>
</feature>
<dbReference type="EMBL" id="CDHK01000003">
    <property type="protein sequence ID" value="CEO59013.1"/>
    <property type="molecule type" value="Genomic_DNA"/>
</dbReference>
<reference evidence="4" key="1">
    <citation type="journal article" date="2015" name="Genome Announc.">
        <title>Draft genome sequence of the fungus Penicillium brasilianum MG11.</title>
        <authorList>
            <person name="Horn F."/>
            <person name="Linde J."/>
            <person name="Mattern D.J."/>
            <person name="Walther G."/>
            <person name="Guthke R."/>
            <person name="Brakhage A.A."/>
            <person name="Valiante V."/>
        </authorList>
    </citation>
    <scope>NUCLEOTIDE SEQUENCE [LARGE SCALE GENOMIC DNA]</scope>
    <source>
        <strain evidence="4">MG11</strain>
    </source>
</reference>
<feature type="compositionally biased region" description="Low complexity" evidence="1">
    <location>
        <begin position="216"/>
        <end position="227"/>
    </location>
</feature>
<feature type="chain" id="PRO_5002523897" evidence="2">
    <location>
        <begin position="20"/>
        <end position="236"/>
    </location>
</feature>
<name>A0A0F7VAR2_PENBI</name>
<evidence type="ECO:0000313" key="4">
    <source>
        <dbReference type="Proteomes" id="UP000042958"/>
    </source>
</evidence>
<dbReference type="AlphaFoldDB" id="A0A0F7VAR2"/>
<dbReference type="OrthoDB" id="3928002at2759"/>
<protein>
    <submittedName>
        <fullName evidence="3">Uncharacterized protein</fullName>
    </submittedName>
</protein>
<evidence type="ECO:0000313" key="3">
    <source>
        <dbReference type="EMBL" id="CEO59013.1"/>
    </source>
</evidence>
<dbReference type="STRING" id="104259.A0A0F7VAR2"/>
<dbReference type="Proteomes" id="UP000042958">
    <property type="component" value="Unassembled WGS sequence"/>
</dbReference>
<keyword evidence="4" id="KW-1185">Reference proteome</keyword>
<dbReference type="PANTHER" id="PTHR38049">
    <property type="entry name" value="RICIN B LECTIN DOMAIN-CONTAINING PROTEIN"/>
    <property type="match status" value="1"/>
</dbReference>
<feature type="signal peptide" evidence="2">
    <location>
        <begin position="1"/>
        <end position="19"/>
    </location>
</feature>
<evidence type="ECO:0000256" key="2">
    <source>
        <dbReference type="SAM" id="SignalP"/>
    </source>
</evidence>
<evidence type="ECO:0000256" key="1">
    <source>
        <dbReference type="SAM" id="MobiDB-lite"/>
    </source>
</evidence>
<proteinExistence type="predicted"/>
<keyword evidence="2" id="KW-0732">Signal</keyword>
<dbReference type="PANTHER" id="PTHR38049:SF1">
    <property type="entry name" value="PROTEIN KINASE DOMAIN-CONTAINING PROTEIN"/>
    <property type="match status" value="1"/>
</dbReference>
<gene>
    <name evidence="3" type="ORF">PMG11_03703</name>
</gene>